<keyword evidence="5" id="KW-0560">Oxidoreductase</keyword>
<dbReference type="Gene3D" id="3.50.50.60">
    <property type="entry name" value="FAD/NAD(P)-binding domain"/>
    <property type="match status" value="1"/>
</dbReference>
<keyword evidence="2" id="KW-0285">Flavoprotein</keyword>
<protein>
    <recommendedName>
        <fullName evidence="7">FAD-binding domain-containing protein</fullName>
    </recommendedName>
</protein>
<evidence type="ECO:0000256" key="3">
    <source>
        <dbReference type="ARBA" id="ARBA00022827"/>
    </source>
</evidence>
<evidence type="ECO:0000313" key="8">
    <source>
        <dbReference type="EMBL" id="OJJ25619.1"/>
    </source>
</evidence>
<evidence type="ECO:0000256" key="6">
    <source>
        <dbReference type="ARBA" id="ARBA00023033"/>
    </source>
</evidence>
<keyword evidence="9" id="KW-1185">Reference proteome</keyword>
<dbReference type="EMBL" id="MLAW01000015">
    <property type="protein sequence ID" value="OJJ25619.1"/>
    <property type="molecule type" value="Genomic_DNA"/>
</dbReference>
<dbReference type="STRING" id="1925591.BI308_10760"/>
<dbReference type="InterPro" id="IPR002938">
    <property type="entry name" value="FAD-bd"/>
</dbReference>
<reference evidence="8" key="1">
    <citation type="submission" date="2016-10" db="EMBL/GenBank/DDBJ databases">
        <title>CRISPR-Cas defence system in Roseofilum reptotaenium: evidence of a bacteriophage-cyanobacterium arms race in the coral black band disease.</title>
        <authorList>
            <person name="Buerger P."/>
            <person name="Wood-Charlson E.M."/>
            <person name="Weynberg K.D."/>
            <person name="Willis B."/>
            <person name="Van Oppen M.J."/>
        </authorList>
    </citation>
    <scope>NUCLEOTIDE SEQUENCE [LARGE SCALE GENOMIC DNA]</scope>
    <source>
        <strain evidence="8">AO1-A</strain>
    </source>
</reference>
<evidence type="ECO:0000256" key="1">
    <source>
        <dbReference type="ARBA" id="ARBA00001974"/>
    </source>
</evidence>
<dbReference type="Pfam" id="PF01494">
    <property type="entry name" value="FAD_binding_3"/>
    <property type="match status" value="1"/>
</dbReference>
<evidence type="ECO:0000256" key="2">
    <source>
        <dbReference type="ARBA" id="ARBA00022630"/>
    </source>
</evidence>
<evidence type="ECO:0000259" key="7">
    <source>
        <dbReference type="Pfam" id="PF01494"/>
    </source>
</evidence>
<keyword evidence="6" id="KW-0503">Monooxygenase</keyword>
<evidence type="ECO:0000313" key="9">
    <source>
        <dbReference type="Proteomes" id="UP000183940"/>
    </source>
</evidence>
<evidence type="ECO:0000256" key="4">
    <source>
        <dbReference type="ARBA" id="ARBA00022857"/>
    </source>
</evidence>
<name>A0A1L9QSJ1_9CYAN</name>
<dbReference type="Proteomes" id="UP000183940">
    <property type="component" value="Unassembled WGS sequence"/>
</dbReference>
<dbReference type="SUPFAM" id="SSF51905">
    <property type="entry name" value="FAD/NAD(P)-binding domain"/>
    <property type="match status" value="1"/>
</dbReference>
<evidence type="ECO:0000256" key="5">
    <source>
        <dbReference type="ARBA" id="ARBA00023002"/>
    </source>
</evidence>
<sequence>MMEKIIIIGAGPAGLLMAHSLLLRGKYKVELYERRSDPRLIEPSNQRTFPLTLQLRGLQALESIEGLKDAISSHAILSQGTLLHRSKGKPRQIDRKTPIWMTDRNQLTVVLLEHLLNRYGNDHLTVKFDCTCIDLDRQQNTITLQPRDGKPFSVGFDRLVGADGVRSRVREVLVKTTDFQCEQEYVPDAYISAFSPRINQDKNIELAGDRIHSWNLGEGMRLLMVPQAEDWLHGTLVFPPDCNPLEGLQTGEQVLQFLQEHCHPLGELMPLEEANALKQRQPSRILTVKCDRLHDQDRILLIGDAVHAVSASIGQGCNCALQDVLFCTGLLDQYQDDWAKALPEFSCQRLPEVHALRELADYTFPRSKPMFLEFLFHVMLGKKLTQWFPQIFQPFILTEIFETDLPYSQILNRHKNWINRVKLSMGKA</sequence>
<dbReference type="PANTHER" id="PTHR46028:SF2">
    <property type="entry name" value="KYNURENINE 3-MONOOXYGENASE"/>
    <property type="match status" value="1"/>
</dbReference>
<gene>
    <name evidence="8" type="ORF">BI308_10760</name>
</gene>
<comment type="cofactor">
    <cofactor evidence="1">
        <name>FAD</name>
        <dbReference type="ChEBI" id="CHEBI:57692"/>
    </cofactor>
</comment>
<dbReference type="GO" id="GO:0004502">
    <property type="term" value="F:kynurenine 3-monooxygenase activity"/>
    <property type="evidence" value="ECO:0007669"/>
    <property type="project" value="TreeGrafter"/>
</dbReference>
<dbReference type="GO" id="GO:0071949">
    <property type="term" value="F:FAD binding"/>
    <property type="evidence" value="ECO:0007669"/>
    <property type="project" value="InterPro"/>
</dbReference>
<keyword evidence="4" id="KW-0521">NADP</keyword>
<organism evidence="8 9">
    <name type="scientific">Roseofilum reptotaenium AO1-A</name>
    <dbReference type="NCBI Taxonomy" id="1925591"/>
    <lineage>
        <taxon>Bacteria</taxon>
        <taxon>Bacillati</taxon>
        <taxon>Cyanobacteriota</taxon>
        <taxon>Cyanophyceae</taxon>
        <taxon>Desertifilales</taxon>
        <taxon>Desertifilaceae</taxon>
        <taxon>Roseofilum</taxon>
    </lineage>
</organism>
<comment type="caution">
    <text evidence="8">The sequence shown here is derived from an EMBL/GenBank/DDBJ whole genome shotgun (WGS) entry which is preliminary data.</text>
</comment>
<accession>A0A1L9QSJ1</accession>
<proteinExistence type="predicted"/>
<dbReference type="PANTHER" id="PTHR46028">
    <property type="entry name" value="KYNURENINE 3-MONOOXYGENASE"/>
    <property type="match status" value="1"/>
</dbReference>
<feature type="domain" description="FAD-binding" evidence="7">
    <location>
        <begin position="4"/>
        <end position="325"/>
    </location>
</feature>
<dbReference type="InterPro" id="IPR036188">
    <property type="entry name" value="FAD/NAD-bd_sf"/>
</dbReference>
<keyword evidence="3" id="KW-0274">FAD</keyword>
<dbReference type="PRINTS" id="PR00420">
    <property type="entry name" value="RNGMNOXGNASE"/>
</dbReference>
<dbReference type="GO" id="GO:0070189">
    <property type="term" value="P:kynurenine metabolic process"/>
    <property type="evidence" value="ECO:0007669"/>
    <property type="project" value="TreeGrafter"/>
</dbReference>
<dbReference type="AlphaFoldDB" id="A0A1L9QSJ1"/>